<dbReference type="Proteomes" id="UP000199073">
    <property type="component" value="Unassembled WGS sequence"/>
</dbReference>
<keyword evidence="3" id="KW-1185">Reference proteome</keyword>
<dbReference type="PANTHER" id="PTHR35340">
    <property type="entry name" value="PQQ ENZYME REPEAT PROTEIN-RELATED"/>
    <property type="match status" value="1"/>
</dbReference>
<dbReference type="InterPro" id="IPR053143">
    <property type="entry name" value="Arylsulfate_ST"/>
</dbReference>
<dbReference type="AlphaFoldDB" id="A0A1H0VVR7"/>
<dbReference type="InterPro" id="IPR038477">
    <property type="entry name" value="ASST_N_sf"/>
</dbReference>
<dbReference type="InterPro" id="IPR010262">
    <property type="entry name" value="Arylsulfotransferase_bact"/>
</dbReference>
<evidence type="ECO:0000313" key="2">
    <source>
        <dbReference type="EMBL" id="SDP82443.1"/>
    </source>
</evidence>
<dbReference type="Pfam" id="PF05935">
    <property type="entry name" value="Arylsulfotrans"/>
    <property type="match status" value="1"/>
</dbReference>
<gene>
    <name evidence="2" type="ORF">SAMN05660330_04264</name>
</gene>
<proteinExistence type="predicted"/>
<dbReference type="STRING" id="91360.SAMN05660330_04264"/>
<reference evidence="2 3" key="1">
    <citation type="submission" date="2016-10" db="EMBL/GenBank/DDBJ databases">
        <authorList>
            <person name="de Groot N.N."/>
        </authorList>
    </citation>
    <scope>NUCLEOTIDE SEQUENCE [LARGE SCALE GENOMIC DNA]</scope>
    <source>
        <strain evidence="2 3">DSM 12130</strain>
    </source>
</reference>
<dbReference type="InterPro" id="IPR035391">
    <property type="entry name" value="Arylsulfotran_N"/>
</dbReference>
<dbReference type="OrthoDB" id="264813at2"/>
<dbReference type="RefSeq" id="WP_092226161.1">
    <property type="nucleotide sequence ID" value="NZ_FNJI01000069.1"/>
</dbReference>
<keyword evidence="2" id="KW-0808">Transferase</keyword>
<dbReference type="EMBL" id="FNJI01000069">
    <property type="protein sequence ID" value="SDP82443.1"/>
    <property type="molecule type" value="Genomic_DNA"/>
</dbReference>
<dbReference type="PANTHER" id="PTHR35340:SF10">
    <property type="entry name" value="CYTOPLASMIC PROTEIN"/>
    <property type="match status" value="1"/>
</dbReference>
<sequence length="627" mass="71563">MGNKVTYTSEDHLITRQARVEKAFLEEFAKGNYTIDTPYVVENPYLINPLCALVMFTTPEEVTPTVIVCGKRFARENLSHTFAPAKEHKLPVLGLYEDFANKIVISLSDGTETTLTITTGKLPTDVCRCQNIITSADYLQDNFMFLTPAGKNLPTAYDYKGDIRWLLTVNTMFDIKRAANGNVLTGSSRFCRMPYNATGLVEIDMLGKHYKEYRLPGNYHHDQFEMENGNLLILTQDFTRDTVEDMCVLVDRNSGEILRKWDYKEVLPQDVGGSGSQDAHDWFHNNSVWYDKKTNSISLSGRHQDIIINLDYDTGKLNWMLGDPEDWPQELVDKYFFTPVGDVDNFDWQYEQHACLITPEGDIMCFDNGQYRSKSKKKYIKNSENFSRGVRYRIDTDKMEIEQVWQYGKERGQKFFSPYICNVEYYADGHYMIHSGGIGFKDGFAADSLGPFLDESDPSVELRSITVEEKDGIVLYELETEGNFYRAEKLPIYHDGNNITFGPGQLLGDLDVTPEFDTIPDAEEVAEQPDSWHNFIIEEDEDRLVFHGKFERGTLVMLCLEGPVKSHNYYISTSAVWHLAMCSGAFLEADDRDVKLNVSKKGLSKGKLAVKLIINDKKYDTGVSILI</sequence>
<name>A0A1H0VVR7_9BACT</name>
<dbReference type="GO" id="GO:0004062">
    <property type="term" value="F:aryl sulfotransferase activity"/>
    <property type="evidence" value="ECO:0007669"/>
    <property type="project" value="InterPro"/>
</dbReference>
<evidence type="ECO:0000313" key="3">
    <source>
        <dbReference type="Proteomes" id="UP000199073"/>
    </source>
</evidence>
<feature type="domain" description="Arylsulfotransferase N-terminal" evidence="1">
    <location>
        <begin position="40"/>
        <end position="119"/>
    </location>
</feature>
<protein>
    <submittedName>
        <fullName evidence="2">Arylsulfate sulfotransferase</fullName>
    </submittedName>
</protein>
<dbReference type="Gene3D" id="2.60.40.3100">
    <property type="entry name" value="Arylsulphate sulphotransferase monomer, N-terminal domain"/>
    <property type="match status" value="1"/>
</dbReference>
<accession>A0A1H0VVR7</accession>
<evidence type="ECO:0000259" key="1">
    <source>
        <dbReference type="Pfam" id="PF17425"/>
    </source>
</evidence>
<dbReference type="Pfam" id="PF17425">
    <property type="entry name" value="Arylsulfotran_N"/>
    <property type="match status" value="1"/>
</dbReference>
<organism evidence="2 3">
    <name type="scientific">Desulforhopalus singaporensis</name>
    <dbReference type="NCBI Taxonomy" id="91360"/>
    <lineage>
        <taxon>Bacteria</taxon>
        <taxon>Pseudomonadati</taxon>
        <taxon>Thermodesulfobacteriota</taxon>
        <taxon>Desulfobulbia</taxon>
        <taxon>Desulfobulbales</taxon>
        <taxon>Desulfocapsaceae</taxon>
        <taxon>Desulforhopalus</taxon>
    </lineage>
</organism>